<dbReference type="Pfam" id="PF12770">
    <property type="entry name" value="CHAT"/>
    <property type="match status" value="1"/>
</dbReference>
<sequence>MPHIPHLDGLRGAIPGLVADLADELPAGLTDNRAEAFNLFSAMMFAHWSSDRDLGTLIIAALYSADSEALAEACPEQRAAMLRNLDHIITELIDIPDIDAAGLAVILAHDRVTATAPDDPELVDLLTNLAAACRRYWELTGELDILRDAVRRLRAAVDLEPDAPQLLANLGLTLSDLASCTDDLATVDEALETIERAERAEGAESADVLATLGAAFMILGRHVGDADAVGRSVRLLRGALDAPDASPIVRPQLLNNLSLGMSRLAELTGDAGLAAESVDPARQALALTSPDDPILPMRHANLAVVLKTAFESTGEVGALAEAVEEARRSVTTSSADHPARPRRLLFLARALMRLYERDIRREVIDEAVDRAQEALDTASKADGVSQAPYLLAVADALWFRYEATGDRDDLWKATELFRAVLEQAEPGGDFHYEALHHLCSILLMLADDVSVDLAIVQEAVTAAETMVSGSHPGSYDRAVGLSNSGSALYSLYRRTGDRATLTRAIQVLQQAAEANRKLLADTQLSRDNRVKQLSGLSGVLITVYQVTGDTQAIGEAVRRAREAVDLLGAGHRDHALAVGNLAACASSLAGLTGEREQVEDAALLGLATLADLPEGFHRRSWLAGSVGEAFSTLYGITRDPSHQREAVRCLRMARELASDGPSAPYWMSNLATALITDRSPVDLDEGVALLDAALERVSDEDPLRPALQVNLATALLVRGGRDAERGERLAMEAVLNGGTPARETVTLAWLAGSRAVKRGEWPRALAAFTAGVAALPRAGARALVREDQEGGLAKAQGMASMAAACALHLGEADTALELLEAGRGILLGQGLENRADVSRLRRIRPDLADRFEALRAPAGPAEIETAARIAARHGRDHDWAALLAEIRAVGGETDFLKPPDAETVPELGRHGPVVLLNATVVGCAAILATERGVSAVNLPDLHFSDVQTHATVLRDSTLNGRMDDRAISGMLEWLWETAAAPVLNALDLASPESRLWWCPTGLLTFLPIHAAGRHTRGDGTAVMDRCVSSYIPTLRSLRHLRDRPRPRAEAPRPLAVGLSDAGLKRQRAELDELRRTLGARLLHDTDATRENVLKALGSHDWIHCAGHATTDLRRPSSSGLVVHDGVVTVTDLAELDLRHGELAYLSACSTTQNAPNLADEALHITGALQLAGYRHVIGTLWPIYDEVAARVAGGFYAARPPGGGADAGWAAGALHRIVKKWRDAWPDHPSRWAAFIHVGP</sequence>
<name>A0A243RQ31_9ACTN</name>
<feature type="domain" description="CHAT" evidence="1">
    <location>
        <begin position="971"/>
        <end position="1239"/>
    </location>
</feature>
<evidence type="ECO:0000259" key="1">
    <source>
        <dbReference type="Pfam" id="PF12770"/>
    </source>
</evidence>
<dbReference type="Proteomes" id="UP000194761">
    <property type="component" value="Unassembled WGS sequence"/>
</dbReference>
<dbReference type="RefSeq" id="WP_108724568.1">
    <property type="nucleotide sequence ID" value="NZ_NGFP01000045.1"/>
</dbReference>
<evidence type="ECO:0000313" key="2">
    <source>
        <dbReference type="EMBL" id="OUC97050.1"/>
    </source>
</evidence>
<protein>
    <recommendedName>
        <fullName evidence="1">CHAT domain-containing protein</fullName>
    </recommendedName>
</protein>
<proteinExistence type="predicted"/>
<dbReference type="AlphaFoldDB" id="A0A243RQ31"/>
<organism evidence="2 3">
    <name type="scientific">Streptosporangium minutum</name>
    <dbReference type="NCBI Taxonomy" id="569862"/>
    <lineage>
        <taxon>Bacteria</taxon>
        <taxon>Bacillati</taxon>
        <taxon>Actinomycetota</taxon>
        <taxon>Actinomycetes</taxon>
        <taxon>Streptosporangiales</taxon>
        <taxon>Streptosporangiaceae</taxon>
        <taxon>Streptosporangium</taxon>
    </lineage>
</organism>
<dbReference type="InterPro" id="IPR011990">
    <property type="entry name" value="TPR-like_helical_dom_sf"/>
</dbReference>
<dbReference type="PANTHER" id="PTHR46082">
    <property type="entry name" value="ATP/GTP-BINDING PROTEIN-RELATED"/>
    <property type="match status" value="1"/>
</dbReference>
<evidence type="ECO:0000313" key="3">
    <source>
        <dbReference type="Proteomes" id="UP000194761"/>
    </source>
</evidence>
<gene>
    <name evidence="2" type="ORF">CA984_12585</name>
</gene>
<keyword evidence="3" id="KW-1185">Reference proteome</keyword>
<dbReference type="Gene3D" id="1.25.40.10">
    <property type="entry name" value="Tetratricopeptide repeat domain"/>
    <property type="match status" value="2"/>
</dbReference>
<dbReference type="EMBL" id="NGFP01000045">
    <property type="protein sequence ID" value="OUC97050.1"/>
    <property type="molecule type" value="Genomic_DNA"/>
</dbReference>
<dbReference type="InterPro" id="IPR053137">
    <property type="entry name" value="NLR-like"/>
</dbReference>
<dbReference type="SUPFAM" id="SSF48452">
    <property type="entry name" value="TPR-like"/>
    <property type="match status" value="1"/>
</dbReference>
<reference evidence="2 3" key="1">
    <citation type="submission" date="2017-05" db="EMBL/GenBank/DDBJ databases">
        <title>Biotechnological potential of actinobacteria isolated from South African environments.</title>
        <authorList>
            <person name="Le Roes-Hill M."/>
            <person name="Prins A."/>
            <person name="Durrell K.A."/>
        </authorList>
    </citation>
    <scope>NUCLEOTIDE SEQUENCE [LARGE SCALE GENOMIC DNA]</scope>
    <source>
        <strain evidence="2">M26</strain>
    </source>
</reference>
<comment type="caution">
    <text evidence="2">The sequence shown here is derived from an EMBL/GenBank/DDBJ whole genome shotgun (WGS) entry which is preliminary data.</text>
</comment>
<dbReference type="InterPro" id="IPR024983">
    <property type="entry name" value="CHAT_dom"/>
</dbReference>
<accession>A0A243RQ31</accession>
<dbReference type="PANTHER" id="PTHR46082:SF6">
    <property type="entry name" value="AAA+ ATPASE DOMAIN-CONTAINING PROTEIN-RELATED"/>
    <property type="match status" value="1"/>
</dbReference>